<evidence type="ECO:0000313" key="1">
    <source>
        <dbReference type="EMBL" id="KAJ9085350.1"/>
    </source>
</evidence>
<reference evidence="1" key="1">
    <citation type="submission" date="2022-04" db="EMBL/GenBank/DDBJ databases">
        <title>Genome of the entomopathogenic fungus Entomophthora muscae.</title>
        <authorList>
            <person name="Elya C."/>
            <person name="Lovett B.R."/>
            <person name="Lee E."/>
            <person name="Macias A.M."/>
            <person name="Hajek A.E."/>
            <person name="De Bivort B.L."/>
            <person name="Kasson M.T."/>
            <person name="De Fine Licht H.H."/>
            <person name="Stajich J.E."/>
        </authorList>
    </citation>
    <scope>NUCLEOTIDE SEQUENCE</scope>
    <source>
        <strain evidence="1">Berkeley</strain>
    </source>
</reference>
<dbReference type="EMBL" id="QTSX02000768">
    <property type="protein sequence ID" value="KAJ9085350.1"/>
    <property type="molecule type" value="Genomic_DNA"/>
</dbReference>
<dbReference type="Proteomes" id="UP001165960">
    <property type="component" value="Unassembled WGS sequence"/>
</dbReference>
<organism evidence="1 2">
    <name type="scientific">Entomophthora muscae</name>
    <dbReference type="NCBI Taxonomy" id="34485"/>
    <lineage>
        <taxon>Eukaryota</taxon>
        <taxon>Fungi</taxon>
        <taxon>Fungi incertae sedis</taxon>
        <taxon>Zoopagomycota</taxon>
        <taxon>Entomophthoromycotina</taxon>
        <taxon>Entomophthoromycetes</taxon>
        <taxon>Entomophthorales</taxon>
        <taxon>Entomophthoraceae</taxon>
        <taxon>Entomophthora</taxon>
    </lineage>
</organism>
<gene>
    <name evidence="1" type="ORF">DSO57_1014975</name>
</gene>
<protein>
    <submittedName>
        <fullName evidence="1">Uncharacterized protein</fullName>
    </submittedName>
</protein>
<keyword evidence="2" id="KW-1185">Reference proteome</keyword>
<proteinExistence type="predicted"/>
<sequence>MSKYLRDIKQIPGKKNVVADGLSFQGEQEMCLVEQLVESYKTKLFAIYCLLTTEEMNAEVAVLRDSCHYVIIGKELYRSMHRHLVKVPKIEECRLILCKFYDEAGHYGILSTAEHLHKKYW</sequence>
<evidence type="ECO:0000313" key="2">
    <source>
        <dbReference type="Proteomes" id="UP001165960"/>
    </source>
</evidence>
<comment type="caution">
    <text evidence="1">The sequence shown here is derived from an EMBL/GenBank/DDBJ whole genome shotgun (WGS) entry which is preliminary data.</text>
</comment>
<name>A0ACC2UF38_9FUNG</name>
<accession>A0ACC2UF38</accession>